<organism evidence="1 2">
    <name type="scientific">Elysia crispata</name>
    <name type="common">lettuce slug</name>
    <dbReference type="NCBI Taxonomy" id="231223"/>
    <lineage>
        <taxon>Eukaryota</taxon>
        <taxon>Metazoa</taxon>
        <taxon>Spiralia</taxon>
        <taxon>Lophotrochozoa</taxon>
        <taxon>Mollusca</taxon>
        <taxon>Gastropoda</taxon>
        <taxon>Heterobranchia</taxon>
        <taxon>Euthyneura</taxon>
        <taxon>Panpulmonata</taxon>
        <taxon>Sacoglossa</taxon>
        <taxon>Placobranchoidea</taxon>
        <taxon>Plakobranchidae</taxon>
        <taxon>Elysia</taxon>
    </lineage>
</organism>
<keyword evidence="2" id="KW-1185">Reference proteome</keyword>
<dbReference type="EMBL" id="JAWDGP010002970">
    <property type="protein sequence ID" value="KAK3778378.1"/>
    <property type="molecule type" value="Genomic_DNA"/>
</dbReference>
<comment type="caution">
    <text evidence="1">The sequence shown here is derived from an EMBL/GenBank/DDBJ whole genome shotgun (WGS) entry which is preliminary data.</text>
</comment>
<reference evidence="1" key="1">
    <citation type="journal article" date="2023" name="G3 (Bethesda)">
        <title>A reference genome for the long-term kleptoplast-retaining sea slug Elysia crispata morphotype clarki.</title>
        <authorList>
            <person name="Eastman K.E."/>
            <person name="Pendleton A.L."/>
            <person name="Shaikh M.A."/>
            <person name="Suttiyut T."/>
            <person name="Ogas R."/>
            <person name="Tomko P."/>
            <person name="Gavelis G."/>
            <person name="Widhalm J.R."/>
            <person name="Wisecaver J.H."/>
        </authorList>
    </citation>
    <scope>NUCLEOTIDE SEQUENCE</scope>
    <source>
        <strain evidence="1">ECLA1</strain>
    </source>
</reference>
<gene>
    <name evidence="1" type="ORF">RRG08_059970</name>
</gene>
<accession>A0AAE1DQV5</accession>
<proteinExistence type="predicted"/>
<dbReference type="Proteomes" id="UP001283361">
    <property type="component" value="Unassembled WGS sequence"/>
</dbReference>
<name>A0AAE1DQV5_9GAST</name>
<evidence type="ECO:0000313" key="1">
    <source>
        <dbReference type="EMBL" id="KAK3778378.1"/>
    </source>
</evidence>
<evidence type="ECO:0000313" key="2">
    <source>
        <dbReference type="Proteomes" id="UP001283361"/>
    </source>
</evidence>
<protein>
    <submittedName>
        <fullName evidence="1">Uncharacterized protein</fullName>
    </submittedName>
</protein>
<sequence length="161" mass="17801">MYPGFIASNLNINDSSELCIQASSPLISTSTTLQSYHFKHQGNAETFPLLFVYHFKHQGNAETFPLLFVYHFKHQGNAETFHRKGGKKMPCEVYTGKVSVCPATLFPRLPMGGETSALSLDPPEMAETHGSCFFLESNPEQGSKLIHLGRGAVKVSQTHDL</sequence>
<dbReference type="AlphaFoldDB" id="A0AAE1DQV5"/>